<dbReference type="Proteomes" id="UP000290572">
    <property type="component" value="Unassembled WGS sequence"/>
</dbReference>
<name>A0A498NHK0_LABRO</name>
<dbReference type="InterPro" id="IPR050164">
    <property type="entry name" value="Peptidase_C19"/>
</dbReference>
<dbReference type="PROSITE" id="PS50235">
    <property type="entry name" value="USP_3"/>
    <property type="match status" value="1"/>
</dbReference>
<evidence type="ECO:0000259" key="2">
    <source>
        <dbReference type="PROSITE" id="PS50235"/>
    </source>
</evidence>
<dbReference type="PANTHER" id="PTHR24006:SF899">
    <property type="entry name" value="UBIQUITIN CARBOXYL-TERMINAL HYDROLASE"/>
    <property type="match status" value="1"/>
</dbReference>
<feature type="region of interest" description="Disordered" evidence="1">
    <location>
        <begin position="289"/>
        <end position="370"/>
    </location>
</feature>
<dbReference type="GO" id="GO:0004843">
    <property type="term" value="F:cysteine-type deubiquitinase activity"/>
    <property type="evidence" value="ECO:0007669"/>
    <property type="project" value="InterPro"/>
</dbReference>
<dbReference type="PANTHER" id="PTHR24006">
    <property type="entry name" value="UBIQUITIN CARBOXYL-TERMINAL HYDROLASE"/>
    <property type="match status" value="1"/>
</dbReference>
<gene>
    <name evidence="3" type="ORF">ROHU_017097</name>
</gene>
<dbReference type="CDD" id="cd02257">
    <property type="entry name" value="Peptidase_C19"/>
    <property type="match status" value="1"/>
</dbReference>
<comment type="caution">
    <text evidence="3">The sequence shown here is derived from an EMBL/GenBank/DDBJ whole genome shotgun (WGS) entry which is preliminary data.</text>
</comment>
<evidence type="ECO:0000313" key="4">
    <source>
        <dbReference type="Proteomes" id="UP000290572"/>
    </source>
</evidence>
<feature type="region of interest" description="Disordered" evidence="1">
    <location>
        <begin position="1"/>
        <end position="23"/>
    </location>
</feature>
<keyword evidence="3" id="KW-0378">Hydrolase</keyword>
<dbReference type="InterPro" id="IPR001394">
    <property type="entry name" value="Peptidase_C19_UCH"/>
</dbReference>
<dbReference type="GO" id="GO:0016579">
    <property type="term" value="P:protein deubiquitination"/>
    <property type="evidence" value="ECO:0007669"/>
    <property type="project" value="InterPro"/>
</dbReference>
<dbReference type="InterPro" id="IPR018200">
    <property type="entry name" value="USP_CS"/>
</dbReference>
<accession>A0A498NHK0</accession>
<dbReference type="EMBL" id="QBIY01011482">
    <property type="protein sequence ID" value="RXN31316.1"/>
    <property type="molecule type" value="Genomic_DNA"/>
</dbReference>
<evidence type="ECO:0000256" key="1">
    <source>
        <dbReference type="SAM" id="MobiDB-lite"/>
    </source>
</evidence>
<dbReference type="SUPFAM" id="SSF54001">
    <property type="entry name" value="Cysteine proteinases"/>
    <property type="match status" value="1"/>
</dbReference>
<dbReference type="AlphaFoldDB" id="A0A498NHK0"/>
<dbReference type="GO" id="GO:0005634">
    <property type="term" value="C:nucleus"/>
    <property type="evidence" value="ECO:0007669"/>
    <property type="project" value="TreeGrafter"/>
</dbReference>
<evidence type="ECO:0000313" key="3">
    <source>
        <dbReference type="EMBL" id="RXN31316.1"/>
    </source>
</evidence>
<dbReference type="PROSITE" id="PS00973">
    <property type="entry name" value="USP_2"/>
    <property type="match status" value="1"/>
</dbReference>
<feature type="compositionally biased region" description="Basic and acidic residues" evidence="1">
    <location>
        <begin position="343"/>
        <end position="356"/>
    </location>
</feature>
<dbReference type="STRING" id="84645.A0A498NHK0"/>
<proteinExistence type="predicted"/>
<sequence>MPSLQQEQNNPLHKTNRQDTLSEKHTKDDCCAITINETSPPMKRYVGLENQGATCHLNTVLQILFMTEAFREAMKEDSNYTINKEIAKLFEHLTSGVRNPATTEGITAELKLNVHKQEDAAKCLQKILNKVDPKISKQKCYDSYFAPIIMCREDQQVYCKDCEMLMNTEIISSLQEVPSVLVLHLERFEFDYDAMCCVKNYSSVKIPLQLLVKEEAGVNHRYELYAIANHSGSLDGGHYYADIKDQNEWYRFNDSVVNRHKMNLNVTCDINSDEAYLLLYKKCESESPQKNSTQICNNPEDTAEHDTSFSTGSKRKRDTSLVVNETESPERHRKMASTQPKVYPKEDRRCNEHDSNSEAEANTSEIMPDEPVADSVIKSADADDHNQPASSNSSDVMESQSIGNRKWVCLKNHVIYQNHFLLEKIKLVCSRNTRDGV</sequence>
<dbReference type="InterPro" id="IPR038765">
    <property type="entry name" value="Papain-like_cys_pep_sf"/>
</dbReference>
<organism evidence="3 4">
    <name type="scientific">Labeo rohita</name>
    <name type="common">Indian major carp</name>
    <name type="synonym">Cyprinus rohita</name>
    <dbReference type="NCBI Taxonomy" id="84645"/>
    <lineage>
        <taxon>Eukaryota</taxon>
        <taxon>Metazoa</taxon>
        <taxon>Chordata</taxon>
        <taxon>Craniata</taxon>
        <taxon>Vertebrata</taxon>
        <taxon>Euteleostomi</taxon>
        <taxon>Actinopterygii</taxon>
        <taxon>Neopterygii</taxon>
        <taxon>Teleostei</taxon>
        <taxon>Ostariophysi</taxon>
        <taxon>Cypriniformes</taxon>
        <taxon>Cyprinidae</taxon>
        <taxon>Labeoninae</taxon>
        <taxon>Labeonini</taxon>
        <taxon>Labeo</taxon>
    </lineage>
</organism>
<feature type="domain" description="USP" evidence="2">
    <location>
        <begin position="46"/>
        <end position="283"/>
    </location>
</feature>
<dbReference type="InterPro" id="IPR028889">
    <property type="entry name" value="USP"/>
</dbReference>
<feature type="compositionally biased region" description="Polar residues" evidence="1">
    <location>
        <begin position="289"/>
        <end position="300"/>
    </location>
</feature>
<reference evidence="3 4" key="1">
    <citation type="submission" date="2018-03" db="EMBL/GenBank/DDBJ databases">
        <title>Draft genome sequence of Rohu Carp (Labeo rohita).</title>
        <authorList>
            <person name="Das P."/>
            <person name="Kushwaha B."/>
            <person name="Joshi C.G."/>
            <person name="Kumar D."/>
            <person name="Nagpure N.S."/>
            <person name="Sahoo L."/>
            <person name="Das S.P."/>
            <person name="Bit A."/>
            <person name="Patnaik S."/>
            <person name="Meher P.K."/>
            <person name="Jayasankar P."/>
            <person name="Koringa P.G."/>
            <person name="Patel N.V."/>
            <person name="Hinsu A.T."/>
            <person name="Kumar R."/>
            <person name="Pandey M."/>
            <person name="Agarwal S."/>
            <person name="Srivastava S."/>
            <person name="Singh M."/>
            <person name="Iquebal M.A."/>
            <person name="Jaiswal S."/>
            <person name="Angadi U.B."/>
            <person name="Kumar N."/>
            <person name="Raza M."/>
            <person name="Shah T.M."/>
            <person name="Rai A."/>
            <person name="Jena J.K."/>
        </authorList>
    </citation>
    <scope>NUCLEOTIDE SEQUENCE [LARGE SCALE GENOMIC DNA]</scope>
    <source>
        <strain evidence="3">DASCIFA01</strain>
        <tissue evidence="3">Testis</tissue>
    </source>
</reference>
<dbReference type="Gene3D" id="3.90.70.10">
    <property type="entry name" value="Cysteine proteinases"/>
    <property type="match status" value="2"/>
</dbReference>
<dbReference type="Pfam" id="PF00443">
    <property type="entry name" value="UCH"/>
    <property type="match status" value="1"/>
</dbReference>
<feature type="compositionally biased region" description="Polar residues" evidence="1">
    <location>
        <begin position="1"/>
        <end position="13"/>
    </location>
</feature>
<protein>
    <submittedName>
        <fullName evidence="3">Ubiquitin carboxyl-terminal hydrolase 64E-like isoform X1</fullName>
    </submittedName>
</protein>
<keyword evidence="4" id="KW-1185">Reference proteome</keyword>
<dbReference type="GO" id="GO:0005829">
    <property type="term" value="C:cytosol"/>
    <property type="evidence" value="ECO:0007669"/>
    <property type="project" value="TreeGrafter"/>
</dbReference>